<dbReference type="InterPro" id="IPR010982">
    <property type="entry name" value="Lambda_DNA-bd_dom_sf"/>
</dbReference>
<name>A0A7W1XC26_9BACL</name>
<dbReference type="SMART" id="SM00530">
    <property type="entry name" value="HTH_XRE"/>
    <property type="match status" value="1"/>
</dbReference>
<evidence type="ECO:0000313" key="3">
    <source>
        <dbReference type="EMBL" id="MBA4543819.1"/>
    </source>
</evidence>
<dbReference type="Proteomes" id="UP000530514">
    <property type="component" value="Unassembled WGS sequence"/>
</dbReference>
<dbReference type="InterPro" id="IPR001387">
    <property type="entry name" value="Cro/C1-type_HTH"/>
</dbReference>
<dbReference type="PROSITE" id="PS50943">
    <property type="entry name" value="HTH_CROC1"/>
    <property type="match status" value="1"/>
</dbReference>
<dbReference type="AlphaFoldDB" id="A0A7W1XC26"/>
<dbReference type="EMBL" id="JACEIP010000022">
    <property type="protein sequence ID" value="MBA4543819.1"/>
    <property type="molecule type" value="Genomic_DNA"/>
</dbReference>
<evidence type="ECO:0000259" key="2">
    <source>
        <dbReference type="PROSITE" id="PS50943"/>
    </source>
</evidence>
<dbReference type="RefSeq" id="WP_033099976.1">
    <property type="nucleotide sequence ID" value="NZ_JACEIP010000022.1"/>
</dbReference>
<reference evidence="3 4" key="1">
    <citation type="submission" date="2020-07" db="EMBL/GenBank/DDBJ databases">
        <authorList>
            <person name="Feng H."/>
        </authorList>
    </citation>
    <scope>NUCLEOTIDE SEQUENCE [LARGE SCALE GENOMIC DNA]</scope>
    <source>
        <strain evidence="4">s-11</strain>
    </source>
</reference>
<dbReference type="Gene3D" id="1.10.260.40">
    <property type="entry name" value="lambda repressor-like DNA-binding domains"/>
    <property type="match status" value="1"/>
</dbReference>
<sequence>MFSARLRAARKSLGLNQKDLAKKIGVKPTTYSNWETDVALPRAEELKKLSNVLGVSIDYLLGVTDDPRGKIDVSDIALILEKEENLFWKNKKLSPDLVEEVKDFIEFVLKRKDQE</sequence>
<dbReference type="Pfam" id="PF01381">
    <property type="entry name" value="HTH_3"/>
    <property type="match status" value="1"/>
</dbReference>
<keyword evidence="4" id="KW-1185">Reference proteome</keyword>
<protein>
    <submittedName>
        <fullName evidence="3">Helix-turn-helix transcriptional regulator</fullName>
    </submittedName>
</protein>
<gene>
    <name evidence="3" type="ORF">H1164_13070</name>
</gene>
<accession>A0A7W1XC26</accession>
<dbReference type="PANTHER" id="PTHR46558">
    <property type="entry name" value="TRACRIPTIONAL REGULATORY PROTEIN-RELATED-RELATED"/>
    <property type="match status" value="1"/>
</dbReference>
<dbReference type="PANTHER" id="PTHR46558:SF11">
    <property type="entry name" value="HTH-TYPE TRANSCRIPTIONAL REGULATOR XRE"/>
    <property type="match status" value="1"/>
</dbReference>
<feature type="domain" description="HTH cro/C1-type" evidence="2">
    <location>
        <begin position="6"/>
        <end position="60"/>
    </location>
</feature>
<dbReference type="CDD" id="cd00093">
    <property type="entry name" value="HTH_XRE"/>
    <property type="match status" value="1"/>
</dbReference>
<dbReference type="SUPFAM" id="SSF47413">
    <property type="entry name" value="lambda repressor-like DNA-binding domains"/>
    <property type="match status" value="1"/>
</dbReference>
<proteinExistence type="predicted"/>
<evidence type="ECO:0000256" key="1">
    <source>
        <dbReference type="ARBA" id="ARBA00023125"/>
    </source>
</evidence>
<comment type="caution">
    <text evidence="3">The sequence shown here is derived from an EMBL/GenBank/DDBJ whole genome shotgun (WGS) entry which is preliminary data.</text>
</comment>
<keyword evidence="1" id="KW-0238">DNA-binding</keyword>
<evidence type="ECO:0000313" key="4">
    <source>
        <dbReference type="Proteomes" id="UP000530514"/>
    </source>
</evidence>
<organism evidence="3 4">
    <name type="scientific">Thermoactinomyces daqus</name>
    <dbReference type="NCBI Taxonomy" id="1329516"/>
    <lineage>
        <taxon>Bacteria</taxon>
        <taxon>Bacillati</taxon>
        <taxon>Bacillota</taxon>
        <taxon>Bacilli</taxon>
        <taxon>Bacillales</taxon>
        <taxon>Thermoactinomycetaceae</taxon>
        <taxon>Thermoactinomyces</taxon>
    </lineage>
</organism>
<dbReference type="GO" id="GO:0003677">
    <property type="term" value="F:DNA binding"/>
    <property type="evidence" value="ECO:0007669"/>
    <property type="project" value="UniProtKB-KW"/>
</dbReference>
<dbReference type="OrthoDB" id="8115576at2"/>